<comment type="subcellular location">
    <subcellularLocation>
        <location evidence="1">Cell membrane</location>
        <topology evidence="1">Multi-pass membrane protein</topology>
    </subcellularLocation>
</comment>
<name>A0A858U496_9MOLU</name>
<dbReference type="SUPFAM" id="SSF161098">
    <property type="entry name" value="MetI-like"/>
    <property type="match status" value="1"/>
</dbReference>
<proteinExistence type="predicted"/>
<dbReference type="AlphaFoldDB" id="A0A858U496"/>
<protein>
    <submittedName>
        <fullName evidence="9">Sugar ABC transporter permease</fullName>
    </submittedName>
</protein>
<dbReference type="InterPro" id="IPR035906">
    <property type="entry name" value="MetI-like_sf"/>
</dbReference>
<feature type="transmembrane region" description="Helical" evidence="7">
    <location>
        <begin position="234"/>
        <end position="254"/>
    </location>
</feature>
<evidence type="ECO:0000256" key="2">
    <source>
        <dbReference type="ARBA" id="ARBA00022448"/>
    </source>
</evidence>
<dbReference type="PANTHER" id="PTHR30193:SF37">
    <property type="entry name" value="INNER MEMBRANE ABC TRANSPORTER PERMEASE PROTEIN YCJO"/>
    <property type="match status" value="1"/>
</dbReference>
<feature type="domain" description="ABC transmembrane type-1" evidence="8">
    <location>
        <begin position="88"/>
        <end position="303"/>
    </location>
</feature>
<feature type="transmembrane region" description="Helical" evidence="7">
    <location>
        <begin position="129"/>
        <end position="148"/>
    </location>
</feature>
<dbReference type="PANTHER" id="PTHR30193">
    <property type="entry name" value="ABC TRANSPORTER PERMEASE PROTEIN"/>
    <property type="match status" value="1"/>
</dbReference>
<keyword evidence="2" id="KW-0813">Transport</keyword>
<dbReference type="PROSITE" id="PS50928">
    <property type="entry name" value="ABC_TM1"/>
    <property type="match status" value="1"/>
</dbReference>
<organism evidence="9 10">
    <name type="scientific">Mycoplasma phocoenae</name>
    <dbReference type="NCBI Taxonomy" id="754517"/>
    <lineage>
        <taxon>Bacteria</taxon>
        <taxon>Bacillati</taxon>
        <taxon>Mycoplasmatota</taxon>
        <taxon>Mollicutes</taxon>
        <taxon>Mycoplasmataceae</taxon>
        <taxon>Mycoplasma</taxon>
    </lineage>
</organism>
<feature type="transmembrane region" description="Helical" evidence="7">
    <location>
        <begin position="92"/>
        <end position="117"/>
    </location>
</feature>
<feature type="transmembrane region" description="Helical" evidence="7">
    <location>
        <begin position="174"/>
        <end position="201"/>
    </location>
</feature>
<keyword evidence="4 7" id="KW-0812">Transmembrane</keyword>
<feature type="transmembrane region" description="Helical" evidence="7">
    <location>
        <begin position="31"/>
        <end position="53"/>
    </location>
</feature>
<dbReference type="Gene3D" id="1.10.3720.10">
    <property type="entry name" value="MetI-like"/>
    <property type="match status" value="1"/>
</dbReference>
<dbReference type="Proteomes" id="UP000501060">
    <property type="component" value="Chromosome"/>
</dbReference>
<reference evidence="9 10" key="1">
    <citation type="submission" date="2020-04" db="EMBL/GenBank/DDBJ databases">
        <title>Novel Mycoplasma species detected in Phocoena phocoena (harbor porpoise) from the USA.</title>
        <authorList>
            <person name="Volokhov D.V."/>
        </authorList>
    </citation>
    <scope>NUCLEOTIDE SEQUENCE [LARGE SCALE GENOMIC DNA]</scope>
    <source>
        <strain evidence="9 10">Phocoena C-264-GEN</strain>
    </source>
</reference>
<keyword evidence="6 7" id="KW-0472">Membrane</keyword>
<dbReference type="InterPro" id="IPR051393">
    <property type="entry name" value="ABC_transporter_permease"/>
</dbReference>
<accession>A0A858U496</accession>
<dbReference type="KEGG" id="mphe:HGG69_01095"/>
<dbReference type="GO" id="GO:0005886">
    <property type="term" value="C:plasma membrane"/>
    <property type="evidence" value="ECO:0007669"/>
    <property type="project" value="UniProtKB-SubCell"/>
</dbReference>
<keyword evidence="3" id="KW-1003">Cell membrane</keyword>
<evidence type="ECO:0000256" key="6">
    <source>
        <dbReference type="ARBA" id="ARBA00023136"/>
    </source>
</evidence>
<evidence type="ECO:0000256" key="3">
    <source>
        <dbReference type="ARBA" id="ARBA00022475"/>
    </source>
</evidence>
<dbReference type="EMBL" id="CP051481">
    <property type="protein sequence ID" value="QJG67272.1"/>
    <property type="molecule type" value="Genomic_DNA"/>
</dbReference>
<evidence type="ECO:0000256" key="4">
    <source>
        <dbReference type="ARBA" id="ARBA00022692"/>
    </source>
</evidence>
<dbReference type="GO" id="GO:0055085">
    <property type="term" value="P:transmembrane transport"/>
    <property type="evidence" value="ECO:0007669"/>
    <property type="project" value="InterPro"/>
</dbReference>
<sequence length="339" mass="37799">MKSKFYKKFRLKNHLTSLSILNSKTPGYKPFLLLFPSLLTITMFTIIPFILVISDSFKIKTGFVASDFAFGTENYTEVFNHIHFRIGMRNSILYSVVALPISLVFSLLISSAIVHVIRKWSQGFWQTIFFLPYVTSGIAVSVTFFYLFDSQTGMINNFFGISTPWLNSGDTSSWYPFVAILANGVWHNLAFQVLILTGAMLSINKTLYKSASIDGSYKLNQFFSITLPSIKNQLSFLFTVGIIGGIKVFPLALFNNDADSAINNGGSTIMLFLYRAVQHAEFEKAGAASVLLFLIGVLVSFTIKKTVSISYNLSTTLGVKHVSNKITSQTKVSKAFFKL</sequence>
<gene>
    <name evidence="9" type="ORF">HGG69_01095</name>
</gene>
<feature type="transmembrane region" description="Helical" evidence="7">
    <location>
        <begin position="285"/>
        <end position="303"/>
    </location>
</feature>
<keyword evidence="5 7" id="KW-1133">Transmembrane helix</keyword>
<evidence type="ECO:0000256" key="1">
    <source>
        <dbReference type="ARBA" id="ARBA00004651"/>
    </source>
</evidence>
<keyword evidence="10" id="KW-1185">Reference proteome</keyword>
<evidence type="ECO:0000259" key="8">
    <source>
        <dbReference type="PROSITE" id="PS50928"/>
    </source>
</evidence>
<dbReference type="CDD" id="cd06261">
    <property type="entry name" value="TM_PBP2"/>
    <property type="match status" value="1"/>
</dbReference>
<evidence type="ECO:0000313" key="10">
    <source>
        <dbReference type="Proteomes" id="UP000501060"/>
    </source>
</evidence>
<evidence type="ECO:0000256" key="5">
    <source>
        <dbReference type="ARBA" id="ARBA00022989"/>
    </source>
</evidence>
<evidence type="ECO:0000313" key="9">
    <source>
        <dbReference type="EMBL" id="QJG67272.1"/>
    </source>
</evidence>
<evidence type="ECO:0000256" key="7">
    <source>
        <dbReference type="SAM" id="Phobius"/>
    </source>
</evidence>
<dbReference type="InterPro" id="IPR000515">
    <property type="entry name" value="MetI-like"/>
</dbReference>